<evidence type="ECO:0000313" key="1">
    <source>
        <dbReference type="EMBL" id="STM16696.1"/>
    </source>
</evidence>
<protein>
    <submittedName>
        <fullName evidence="1">Adenosine 5-phosphosulfate kinase</fullName>
        <ecNumber evidence="1">2.7.1.25</ecNumber>
    </submittedName>
</protein>
<keyword evidence="1" id="KW-0418">Kinase</keyword>
<dbReference type="EC" id="2.7.1.25" evidence="1"/>
<gene>
    <name evidence="1" type="primary">cysC_2</name>
    <name evidence="1" type="ORF">NCTC7922_03116</name>
</gene>
<evidence type="ECO:0000313" key="2">
    <source>
        <dbReference type="Proteomes" id="UP000254174"/>
    </source>
</evidence>
<reference evidence="1 2" key="1">
    <citation type="submission" date="2018-06" db="EMBL/GenBank/DDBJ databases">
        <authorList>
            <consortium name="Pathogen Informatics"/>
            <person name="Doyle S."/>
        </authorList>
    </citation>
    <scope>NUCLEOTIDE SEQUENCE [LARGE SCALE GENOMIC DNA]</scope>
    <source>
        <strain evidence="1 2">NCTC7922</strain>
    </source>
</reference>
<dbReference type="EMBL" id="UGFC01000006">
    <property type="protein sequence ID" value="STM16696.1"/>
    <property type="molecule type" value="Genomic_DNA"/>
</dbReference>
<sequence>MALHDENVVWHAIRSLVQQRELHHGHRGVVLWFTGPLRVR</sequence>
<keyword evidence="1" id="KW-0808">Transferase</keyword>
<dbReference type="GO" id="GO:0004020">
    <property type="term" value="F:adenylylsulfate kinase activity"/>
    <property type="evidence" value="ECO:0007669"/>
    <property type="project" value="UniProtKB-EC"/>
</dbReference>
<organism evidence="1 2">
    <name type="scientific">Escherichia coli</name>
    <dbReference type="NCBI Taxonomy" id="562"/>
    <lineage>
        <taxon>Bacteria</taxon>
        <taxon>Pseudomonadati</taxon>
        <taxon>Pseudomonadota</taxon>
        <taxon>Gammaproteobacteria</taxon>
        <taxon>Enterobacterales</taxon>
        <taxon>Enterobacteriaceae</taxon>
        <taxon>Escherichia</taxon>
    </lineage>
</organism>
<dbReference type="AlphaFoldDB" id="A0A377D6N0"/>
<accession>A0A377D6N0</accession>
<proteinExistence type="predicted"/>
<name>A0A377D6N0_ECOLX</name>
<dbReference type="Proteomes" id="UP000254174">
    <property type="component" value="Unassembled WGS sequence"/>
</dbReference>